<organism evidence="1 2">
    <name type="scientific">Candidatus Glomeribacter gigasporarum BEG34</name>
    <dbReference type="NCBI Taxonomy" id="1070319"/>
    <lineage>
        <taxon>Bacteria</taxon>
        <taxon>Pseudomonadati</taxon>
        <taxon>Pseudomonadota</taxon>
        <taxon>Betaproteobacteria</taxon>
        <taxon>Burkholderiales</taxon>
        <taxon>Burkholderiaceae</taxon>
        <taxon>Candidatus Glomeribacter</taxon>
    </lineage>
</organism>
<comment type="caution">
    <text evidence="1">The sequence shown here is derived from an EMBL/GenBank/DDBJ whole genome shotgun (WGS) entry which is preliminary data.</text>
</comment>
<name>G2J9B0_9BURK</name>
<evidence type="ECO:0000313" key="2">
    <source>
        <dbReference type="Proteomes" id="UP000054051"/>
    </source>
</evidence>
<accession>G2J9B0</accession>
<proteinExistence type="predicted"/>
<dbReference type="AlphaFoldDB" id="G2J9B0"/>
<keyword evidence="2" id="KW-1185">Reference proteome</keyword>
<dbReference type="EMBL" id="CAFB01000039">
    <property type="protein sequence ID" value="CCD29357.1"/>
    <property type="molecule type" value="Genomic_DNA"/>
</dbReference>
<evidence type="ECO:0000313" key="1">
    <source>
        <dbReference type="EMBL" id="CCD29357.1"/>
    </source>
</evidence>
<sequence>MTQHVVTPLIERNNERLQLAPVFSDKGYPPIKLPNELNGQYIGHITHSTKHFFVLNIGRSSVITDKAMWIGEKQHLNLSVGTKVKIRYNEWNAPTVEVFERNRLMRGR</sequence>
<reference evidence="1 2" key="1">
    <citation type="submission" date="2011-08" db="EMBL/GenBank/DDBJ databases">
        <title>The genome of the obligate endobacterium of an arbuscular mycorrhizal fungus reveals an interphylum network of nutritional interactions.</title>
        <authorList>
            <person name="Ghignone S."/>
            <person name="Salvioli A."/>
            <person name="Anca I."/>
            <person name="Lumini E."/>
            <person name="Ortu G."/>
            <person name="Petiti L."/>
            <person name="Cruveiller S."/>
            <person name="Bianciotto V."/>
            <person name="Piffanelli P."/>
            <person name="Lanfranco L."/>
            <person name="Bonfante P."/>
        </authorList>
    </citation>
    <scope>NUCLEOTIDE SEQUENCE [LARGE SCALE GENOMIC DNA]</scope>
    <source>
        <strain evidence="1 2">BEG34</strain>
    </source>
</reference>
<protein>
    <submittedName>
        <fullName evidence="1">Uncharacterized protein</fullName>
    </submittedName>
</protein>
<gene>
    <name evidence="1" type="ORF">CAGGBEG34_220111</name>
</gene>
<dbReference type="Proteomes" id="UP000054051">
    <property type="component" value="Unassembled WGS sequence"/>
</dbReference>